<keyword evidence="1" id="KW-0812">Transmembrane</keyword>
<proteinExistence type="predicted"/>
<protein>
    <recommendedName>
        <fullName evidence="5">PXPV repeat-containing protein</fullName>
    </recommendedName>
</protein>
<evidence type="ECO:0000313" key="3">
    <source>
        <dbReference type="EMBL" id="TWI32718.1"/>
    </source>
</evidence>
<evidence type="ECO:0000313" key="4">
    <source>
        <dbReference type="Proteomes" id="UP000317122"/>
    </source>
</evidence>
<feature type="signal peptide" evidence="2">
    <location>
        <begin position="1"/>
        <end position="25"/>
    </location>
</feature>
<keyword evidence="4" id="KW-1185">Reference proteome</keyword>
<name>A0A562NKN6_9HYPH</name>
<keyword evidence="2" id="KW-0732">Signal</keyword>
<comment type="caution">
    <text evidence="3">The sequence shown here is derived from an EMBL/GenBank/DDBJ whole genome shotgun (WGS) entry which is preliminary data.</text>
</comment>
<dbReference type="AlphaFoldDB" id="A0A562NKN6"/>
<evidence type="ECO:0000256" key="2">
    <source>
        <dbReference type="SAM" id="SignalP"/>
    </source>
</evidence>
<evidence type="ECO:0000256" key="1">
    <source>
        <dbReference type="SAM" id="Phobius"/>
    </source>
</evidence>
<dbReference type="Proteomes" id="UP000317122">
    <property type="component" value="Unassembled WGS sequence"/>
</dbReference>
<keyword evidence="1" id="KW-0472">Membrane</keyword>
<feature type="transmembrane region" description="Helical" evidence="1">
    <location>
        <begin position="32"/>
        <end position="49"/>
    </location>
</feature>
<sequence>MLKVTVPVLAAVSVVAASMSTPAHAHHNHDGALIAGLVAGAVLGAAVSARQHPRPRYYYGQPFPPAYYRPPPPSVYYYPPPRRPAYYPPYEPY</sequence>
<evidence type="ECO:0008006" key="5">
    <source>
        <dbReference type="Google" id="ProtNLM"/>
    </source>
</evidence>
<organism evidence="3 4">
    <name type="scientific">Mesorhizobium tianshanense</name>
    <dbReference type="NCBI Taxonomy" id="39844"/>
    <lineage>
        <taxon>Bacteria</taxon>
        <taxon>Pseudomonadati</taxon>
        <taxon>Pseudomonadota</taxon>
        <taxon>Alphaproteobacteria</taxon>
        <taxon>Hyphomicrobiales</taxon>
        <taxon>Phyllobacteriaceae</taxon>
        <taxon>Mesorhizobium</taxon>
    </lineage>
</organism>
<keyword evidence="1" id="KW-1133">Transmembrane helix</keyword>
<accession>A0A562NKN6</accession>
<dbReference type="RefSeq" id="WP_208760194.1">
    <property type="nucleotide sequence ID" value="NZ_BSPF01000090.1"/>
</dbReference>
<feature type="chain" id="PRO_5021937734" description="PXPV repeat-containing protein" evidence="2">
    <location>
        <begin position="26"/>
        <end position="93"/>
    </location>
</feature>
<dbReference type="EMBL" id="VLKT01000028">
    <property type="protein sequence ID" value="TWI32718.1"/>
    <property type="molecule type" value="Genomic_DNA"/>
</dbReference>
<gene>
    <name evidence="3" type="ORF">IQ26_04388</name>
</gene>
<reference evidence="3 4" key="1">
    <citation type="journal article" date="2015" name="Stand. Genomic Sci.">
        <title>Genomic Encyclopedia of Bacterial and Archaeal Type Strains, Phase III: the genomes of soil and plant-associated and newly described type strains.</title>
        <authorList>
            <person name="Whitman W.B."/>
            <person name="Woyke T."/>
            <person name="Klenk H.P."/>
            <person name="Zhou Y."/>
            <person name="Lilburn T.G."/>
            <person name="Beck B.J."/>
            <person name="De Vos P."/>
            <person name="Vandamme P."/>
            <person name="Eisen J.A."/>
            <person name="Garrity G."/>
            <person name="Hugenholtz P."/>
            <person name="Kyrpides N.C."/>
        </authorList>
    </citation>
    <scope>NUCLEOTIDE SEQUENCE [LARGE SCALE GENOMIC DNA]</scope>
    <source>
        <strain evidence="3 4">CGMCC 1.2546</strain>
    </source>
</reference>